<evidence type="ECO:0000313" key="3">
    <source>
        <dbReference type="EMBL" id="EEB18493.1"/>
    </source>
</evidence>
<dbReference type="InterPro" id="IPR018247">
    <property type="entry name" value="EF_Hand_1_Ca_BS"/>
</dbReference>
<dbReference type="InParanoid" id="E0VYN7"/>
<dbReference type="InterPro" id="IPR011992">
    <property type="entry name" value="EF-hand-dom_pair"/>
</dbReference>
<dbReference type="HOGENOM" id="CLU_056616_0_0_1"/>
<reference evidence="3" key="1">
    <citation type="submission" date="2007-04" db="EMBL/GenBank/DDBJ databases">
        <title>Annotation of Pediculus humanus corporis strain USDA.</title>
        <authorList>
            <person name="Kirkness E."/>
            <person name="Hannick L."/>
            <person name="Hass B."/>
            <person name="Bruggner R."/>
            <person name="Lawson D."/>
            <person name="Bidwell S."/>
            <person name="Joardar V."/>
            <person name="Caler E."/>
            <person name="Walenz B."/>
            <person name="Inman J."/>
            <person name="Schobel S."/>
            <person name="Galinsky K."/>
            <person name="Amedeo P."/>
            <person name="Strausberg R."/>
        </authorList>
    </citation>
    <scope>NUCLEOTIDE SEQUENCE</scope>
    <source>
        <strain evidence="3">USDA</strain>
    </source>
</reference>
<dbReference type="SUPFAM" id="SSF47473">
    <property type="entry name" value="EF-hand"/>
    <property type="match status" value="1"/>
</dbReference>
<evidence type="ECO:0000313" key="5">
    <source>
        <dbReference type="Proteomes" id="UP000009046"/>
    </source>
</evidence>
<keyword evidence="5" id="KW-1185">Reference proteome</keyword>
<evidence type="ECO:0000256" key="1">
    <source>
        <dbReference type="ARBA" id="ARBA00022837"/>
    </source>
</evidence>
<dbReference type="AlphaFoldDB" id="E0VYN7"/>
<dbReference type="VEuPathDB" id="VectorBase:PHUM516070"/>
<dbReference type="EMBL" id="DS235845">
    <property type="protein sequence ID" value="EEB18493.1"/>
    <property type="molecule type" value="Genomic_DNA"/>
</dbReference>
<dbReference type="Proteomes" id="UP000009046">
    <property type="component" value="Unassembled WGS sequence"/>
</dbReference>
<reference evidence="3" key="2">
    <citation type="submission" date="2007-04" db="EMBL/GenBank/DDBJ databases">
        <title>The genome of the human body louse.</title>
        <authorList>
            <consortium name="The Human Body Louse Genome Consortium"/>
            <person name="Kirkness E."/>
            <person name="Walenz B."/>
            <person name="Hass B."/>
            <person name="Bruggner R."/>
            <person name="Strausberg R."/>
        </authorList>
    </citation>
    <scope>NUCLEOTIDE SEQUENCE</scope>
    <source>
        <strain evidence="3">USDA</strain>
    </source>
</reference>
<dbReference type="EMBL" id="AAZO01006276">
    <property type="status" value="NOT_ANNOTATED_CDS"/>
    <property type="molecule type" value="Genomic_DNA"/>
</dbReference>
<protein>
    <recommendedName>
        <fullName evidence="6">Sarcoplasmic calcium-binding proteins II, V, VI, and VII</fullName>
    </recommendedName>
</protein>
<feature type="compositionally biased region" description="Polar residues" evidence="2">
    <location>
        <begin position="1"/>
        <end position="14"/>
    </location>
</feature>
<dbReference type="KEGG" id="phu:Phum_PHUM516070"/>
<dbReference type="CTD" id="8233215"/>
<feature type="region of interest" description="Disordered" evidence="2">
    <location>
        <begin position="1"/>
        <end position="46"/>
    </location>
</feature>
<dbReference type="STRING" id="121224.E0VYN7"/>
<evidence type="ECO:0000256" key="2">
    <source>
        <dbReference type="SAM" id="MobiDB-lite"/>
    </source>
</evidence>
<accession>E0VYN7</accession>
<dbReference type="OMA" id="WRQACDR"/>
<dbReference type="EnsemblMetazoa" id="PHUM516070-RA">
    <property type="protein sequence ID" value="PHUM516070-PA"/>
    <property type="gene ID" value="PHUM516070"/>
</dbReference>
<dbReference type="eggNOG" id="ENOG502RYMS">
    <property type="taxonomic scope" value="Eukaryota"/>
</dbReference>
<evidence type="ECO:0000313" key="4">
    <source>
        <dbReference type="EnsemblMetazoa" id="PHUM516070-PA"/>
    </source>
</evidence>
<dbReference type="PROSITE" id="PS00018">
    <property type="entry name" value="EF_HAND_1"/>
    <property type="match status" value="1"/>
</dbReference>
<reference evidence="4" key="3">
    <citation type="submission" date="2020-05" db="UniProtKB">
        <authorList>
            <consortium name="EnsemblMetazoa"/>
        </authorList>
    </citation>
    <scope>IDENTIFICATION</scope>
    <source>
        <strain evidence="4">USDA</strain>
    </source>
</reference>
<gene>
    <name evidence="4" type="primary">8233215</name>
    <name evidence="3" type="ORF">Phum_PHUM516070</name>
</gene>
<dbReference type="Gene3D" id="1.10.238.10">
    <property type="entry name" value="EF-hand"/>
    <property type="match status" value="1"/>
</dbReference>
<dbReference type="GeneID" id="8233215"/>
<proteinExistence type="predicted"/>
<sequence length="357" mass="41730">MDFDSMTSGTTTAPTAEESRRQSSVSFKETDTNLEQNSPSPKVPKKFINNWKQACDRTKDRTKELLKKWRTIPDTNQTTTDIIISCPQSNETNSRTNNNNNNTTNWSEHVWSAWVKRSSSGEEEINYNYELTDLQKIKLNYFFVSYLDLDRDDFISLTDFDGFAERLRHFSDWSKNSTEYHRLKEVQKGFVQVFLFPPGQDNYVHSYDQWFDKWTGVLGKSQNFNDLPIWLQYFPKILFNVINRTGNGIITKQELISFFSSLLSLPSTQINSFVDEAYKTMTSNNEFDLTYHVYRLCFANFLFAQYPNGPGQFIFGPIPNLNDKNFFPIDYKLLKCPPNELEQYNPKIKSNRTSIVV</sequence>
<organism>
    <name type="scientific">Pediculus humanus subsp. corporis</name>
    <name type="common">Body louse</name>
    <dbReference type="NCBI Taxonomy" id="121224"/>
    <lineage>
        <taxon>Eukaryota</taxon>
        <taxon>Metazoa</taxon>
        <taxon>Ecdysozoa</taxon>
        <taxon>Arthropoda</taxon>
        <taxon>Hexapoda</taxon>
        <taxon>Insecta</taxon>
        <taxon>Pterygota</taxon>
        <taxon>Neoptera</taxon>
        <taxon>Paraneoptera</taxon>
        <taxon>Psocodea</taxon>
        <taxon>Troctomorpha</taxon>
        <taxon>Phthiraptera</taxon>
        <taxon>Anoplura</taxon>
        <taxon>Pediculidae</taxon>
        <taxon>Pediculus</taxon>
    </lineage>
</organism>
<dbReference type="OrthoDB" id="6041230at2759"/>
<feature type="compositionally biased region" description="Polar residues" evidence="2">
    <location>
        <begin position="22"/>
        <end position="40"/>
    </location>
</feature>
<name>E0VYN7_PEDHC</name>
<evidence type="ECO:0008006" key="6">
    <source>
        <dbReference type="Google" id="ProtNLM"/>
    </source>
</evidence>
<dbReference type="RefSeq" id="XP_002431231.1">
    <property type="nucleotide sequence ID" value="XM_002431186.1"/>
</dbReference>
<keyword evidence="1" id="KW-0106">Calcium</keyword>